<reference evidence="1" key="1">
    <citation type="journal article" date="2021" name="Microorganisms">
        <title>The Ever-Expanding Pseudomonas Genus: Description of 43 New Species and Partition of the Pseudomonas putida Group.</title>
        <authorList>
            <person name="Girard L."/>
            <person name="Lood C."/>
            <person name="Hofte M."/>
            <person name="Vandamme P."/>
            <person name="Rokni-Zadeh H."/>
            <person name="van Noort V."/>
            <person name="Lavigne R."/>
            <person name="De Mot R."/>
        </authorList>
    </citation>
    <scope>NUCLEOTIDE SEQUENCE</scope>
    <source>
        <strain evidence="1">COW40</strain>
    </source>
</reference>
<protein>
    <submittedName>
        <fullName evidence="1">Uncharacterized protein</fullName>
    </submittedName>
</protein>
<sequence length="156" mass="17076">MAPATQVFAAQASPTGTTHLQADAVPVDEARKGVVPTQPALDLRLAAGHQRDFEAEDTRIQASIDLAERYCAVLAAEDELALGALRRQVKRQTASAFLTMNAEPQRIKATRVAVEPTTAATRSAQEVYKRGINTSTDVLYSIREEFRARRDLQQAQ</sequence>
<keyword evidence="2" id="KW-1185">Reference proteome</keyword>
<gene>
    <name evidence="1" type="ORF">KSS94_20430</name>
</gene>
<proteinExistence type="predicted"/>
<evidence type="ECO:0000313" key="1">
    <source>
        <dbReference type="EMBL" id="QXH50295.1"/>
    </source>
</evidence>
<evidence type="ECO:0000313" key="2">
    <source>
        <dbReference type="Proteomes" id="UP001046350"/>
    </source>
</evidence>
<dbReference type="Proteomes" id="UP001046350">
    <property type="component" value="Chromosome"/>
</dbReference>
<dbReference type="RefSeq" id="WP_217839882.1">
    <property type="nucleotide sequence ID" value="NZ_CP077076.1"/>
</dbReference>
<name>A0ABX8N385_9PSED</name>
<accession>A0ABX8N385</accession>
<organism evidence="1 2">
    <name type="scientific">Pseudomonas fakonensis</name>
    <dbReference type="NCBI Taxonomy" id="2842355"/>
    <lineage>
        <taxon>Bacteria</taxon>
        <taxon>Pseudomonadati</taxon>
        <taxon>Pseudomonadota</taxon>
        <taxon>Gammaproteobacteria</taxon>
        <taxon>Pseudomonadales</taxon>
        <taxon>Pseudomonadaceae</taxon>
        <taxon>Pseudomonas</taxon>
    </lineage>
</organism>
<dbReference type="EMBL" id="CP077076">
    <property type="protein sequence ID" value="QXH50295.1"/>
    <property type="molecule type" value="Genomic_DNA"/>
</dbReference>